<protein>
    <submittedName>
        <fullName evidence="2">Uncharacterized protein</fullName>
    </submittedName>
</protein>
<dbReference type="KEGG" id="phm:PSMK_08240"/>
<dbReference type="AlphaFoldDB" id="I0ICJ5"/>
<sequence>MRNYIAILEAQDLTSTTTEKKAHGDPGGEKLPLVDIERSQ</sequence>
<proteinExistence type="predicted"/>
<dbReference type="Proteomes" id="UP000007881">
    <property type="component" value="Chromosome"/>
</dbReference>
<keyword evidence="3" id="KW-1185">Reference proteome</keyword>
<dbReference type="STRING" id="1142394.PSMK_08240"/>
<organism evidence="2 3">
    <name type="scientific">Phycisphaera mikurensis (strain NBRC 102666 / KCTC 22515 / FYK2301M01)</name>
    <dbReference type="NCBI Taxonomy" id="1142394"/>
    <lineage>
        <taxon>Bacteria</taxon>
        <taxon>Pseudomonadati</taxon>
        <taxon>Planctomycetota</taxon>
        <taxon>Phycisphaerae</taxon>
        <taxon>Phycisphaerales</taxon>
        <taxon>Phycisphaeraceae</taxon>
        <taxon>Phycisphaera</taxon>
    </lineage>
</organism>
<reference evidence="2 3" key="1">
    <citation type="submission" date="2012-02" db="EMBL/GenBank/DDBJ databases">
        <title>Complete genome sequence of Phycisphaera mikurensis NBRC 102666.</title>
        <authorList>
            <person name="Ankai A."/>
            <person name="Hosoyama A."/>
            <person name="Terui Y."/>
            <person name="Sekine M."/>
            <person name="Fukai R."/>
            <person name="Kato Y."/>
            <person name="Nakamura S."/>
            <person name="Yamada-Narita S."/>
            <person name="Kawakoshi A."/>
            <person name="Fukunaga Y."/>
            <person name="Yamazaki S."/>
            <person name="Fujita N."/>
        </authorList>
    </citation>
    <scope>NUCLEOTIDE SEQUENCE [LARGE SCALE GENOMIC DNA]</scope>
    <source>
        <strain evidence="3">NBRC 102666 / KCTC 22515 / FYK2301M01</strain>
    </source>
</reference>
<evidence type="ECO:0000256" key="1">
    <source>
        <dbReference type="SAM" id="MobiDB-lite"/>
    </source>
</evidence>
<dbReference type="EMBL" id="AP012338">
    <property type="protein sequence ID" value="BAM02983.1"/>
    <property type="molecule type" value="Genomic_DNA"/>
</dbReference>
<evidence type="ECO:0000313" key="3">
    <source>
        <dbReference type="Proteomes" id="UP000007881"/>
    </source>
</evidence>
<name>I0ICJ5_PHYMF</name>
<dbReference type="HOGENOM" id="CLU_3294031_0_0_0"/>
<evidence type="ECO:0000313" key="2">
    <source>
        <dbReference type="EMBL" id="BAM02983.1"/>
    </source>
</evidence>
<accession>I0ICJ5</accession>
<feature type="region of interest" description="Disordered" evidence="1">
    <location>
        <begin position="16"/>
        <end position="40"/>
    </location>
</feature>
<gene>
    <name evidence="2" type="ordered locus">PSMK_08240</name>
</gene>
<feature type="compositionally biased region" description="Basic and acidic residues" evidence="1">
    <location>
        <begin position="18"/>
        <end position="28"/>
    </location>
</feature>